<accession>A0A1C5G770</accession>
<evidence type="ECO:0000256" key="1">
    <source>
        <dbReference type="SAM" id="MobiDB-lite"/>
    </source>
</evidence>
<protein>
    <submittedName>
        <fullName evidence="2">Uncharacterized protein</fullName>
    </submittedName>
</protein>
<dbReference type="Proteomes" id="UP000198251">
    <property type="component" value="Chromosome I"/>
</dbReference>
<gene>
    <name evidence="2" type="ORF">GA0070610_1836</name>
</gene>
<sequence length="327" mass="35547">MRGGDSSSASAACWWVVRGWESAGVPEPSPPVEPAQQHCLWAADAAGHPADDGLGDDPGAELRPAAPAGLVPAVPAFADDALDACRDGPVQQPVRHLPHVGRLRRHGELCRRVDEQSFQPGSTLGQRQIEDPLPAGVGEQVEQHVVGGALARQAQQVRAGGDPALELREVGPAALPDDQFTVEHYPWRDCRPDCPGDVWEVCGQIPAGPRLQVHPVGLAEGDTPPPVSLRLMDQARALGHHVDGRCEHRRDRPPQHGIRPGARPQAGWSHRQPPPHRPCTALIFRPSPHVIVRDTWVASGGDPRHRMRQRRAAAWPSPNERRGRRRP</sequence>
<feature type="region of interest" description="Disordered" evidence="1">
    <location>
        <begin position="244"/>
        <end position="275"/>
    </location>
</feature>
<reference evidence="2 3" key="1">
    <citation type="submission" date="2016-06" db="EMBL/GenBank/DDBJ databases">
        <authorList>
            <person name="Kjaerup R.B."/>
            <person name="Dalgaard T.S."/>
            <person name="Juul-Madsen H.R."/>
        </authorList>
    </citation>
    <scope>NUCLEOTIDE SEQUENCE [LARGE SCALE GENOMIC DNA]</scope>
    <source>
        <strain evidence="2 3">DSM 43913</strain>
    </source>
</reference>
<dbReference type="EMBL" id="LT607733">
    <property type="protein sequence ID" value="SCG15601.1"/>
    <property type="molecule type" value="Genomic_DNA"/>
</dbReference>
<keyword evidence="3" id="KW-1185">Reference proteome</keyword>
<organism evidence="2 3">
    <name type="scientific">Micromonospora echinofusca</name>
    <dbReference type="NCBI Taxonomy" id="47858"/>
    <lineage>
        <taxon>Bacteria</taxon>
        <taxon>Bacillati</taxon>
        <taxon>Actinomycetota</taxon>
        <taxon>Actinomycetes</taxon>
        <taxon>Micromonosporales</taxon>
        <taxon>Micromonosporaceae</taxon>
        <taxon>Micromonospora</taxon>
    </lineage>
</organism>
<name>A0A1C5G770_MICEH</name>
<proteinExistence type="predicted"/>
<feature type="region of interest" description="Disordered" evidence="1">
    <location>
        <begin position="297"/>
        <end position="327"/>
    </location>
</feature>
<dbReference type="AlphaFoldDB" id="A0A1C5G770"/>
<feature type="compositionally biased region" description="Basic and acidic residues" evidence="1">
    <location>
        <begin position="244"/>
        <end position="254"/>
    </location>
</feature>
<evidence type="ECO:0000313" key="3">
    <source>
        <dbReference type="Proteomes" id="UP000198251"/>
    </source>
</evidence>
<evidence type="ECO:0000313" key="2">
    <source>
        <dbReference type="EMBL" id="SCG15601.1"/>
    </source>
</evidence>